<keyword evidence="1" id="KW-1133">Transmembrane helix</keyword>
<sequence>LRASIDDLRHFHARLYFALKVYVCTLFLLFKGNEYFRRRRSSTDDSDYAPYAGTGPGFKKNKVGYFFYIKINRNDIRLRGSCTSENHFPVSLRRSMSQLPVNLQ</sequence>
<keyword evidence="2" id="KW-1185">Reference proteome</keyword>
<name>A0A0K0D8Y8_ANGCA</name>
<evidence type="ECO:0000313" key="3">
    <source>
        <dbReference type="WBParaSite" id="ACAC_0000653301-mRNA-1"/>
    </source>
</evidence>
<keyword evidence="1" id="KW-0812">Transmembrane</keyword>
<evidence type="ECO:0000256" key="1">
    <source>
        <dbReference type="SAM" id="Phobius"/>
    </source>
</evidence>
<keyword evidence="1" id="KW-0472">Membrane</keyword>
<feature type="transmembrane region" description="Helical" evidence="1">
    <location>
        <begin position="12"/>
        <end position="30"/>
    </location>
</feature>
<reference evidence="2" key="1">
    <citation type="submission" date="2012-09" db="EMBL/GenBank/DDBJ databases">
        <authorList>
            <person name="Martin A.A."/>
        </authorList>
    </citation>
    <scope>NUCLEOTIDE SEQUENCE</scope>
</reference>
<evidence type="ECO:0000313" key="2">
    <source>
        <dbReference type="Proteomes" id="UP000035642"/>
    </source>
</evidence>
<dbReference type="Proteomes" id="UP000035642">
    <property type="component" value="Unassembled WGS sequence"/>
</dbReference>
<organism evidence="2 3">
    <name type="scientific">Angiostrongylus cantonensis</name>
    <name type="common">Rat lungworm</name>
    <dbReference type="NCBI Taxonomy" id="6313"/>
    <lineage>
        <taxon>Eukaryota</taxon>
        <taxon>Metazoa</taxon>
        <taxon>Ecdysozoa</taxon>
        <taxon>Nematoda</taxon>
        <taxon>Chromadorea</taxon>
        <taxon>Rhabditida</taxon>
        <taxon>Rhabditina</taxon>
        <taxon>Rhabditomorpha</taxon>
        <taxon>Strongyloidea</taxon>
        <taxon>Metastrongylidae</taxon>
        <taxon>Angiostrongylus</taxon>
    </lineage>
</organism>
<dbReference type="WBParaSite" id="ACAC_0000653301-mRNA-1">
    <property type="protein sequence ID" value="ACAC_0000653301-mRNA-1"/>
    <property type="gene ID" value="ACAC_0000653301"/>
</dbReference>
<proteinExistence type="predicted"/>
<accession>A0A0K0D8Y8</accession>
<reference evidence="3" key="2">
    <citation type="submission" date="2017-02" db="UniProtKB">
        <authorList>
            <consortium name="WormBaseParasite"/>
        </authorList>
    </citation>
    <scope>IDENTIFICATION</scope>
</reference>
<protein>
    <submittedName>
        <fullName evidence="3">Secreted protein</fullName>
    </submittedName>
</protein>
<dbReference type="AlphaFoldDB" id="A0A0K0D8Y8"/>